<evidence type="ECO:0000256" key="11">
    <source>
        <dbReference type="ARBA" id="ARBA00022737"/>
    </source>
</evidence>
<feature type="domain" description="Cytochrome c" evidence="23">
    <location>
        <begin position="212"/>
        <end position="293"/>
    </location>
</feature>
<accession>A0A363UNJ1</accession>
<dbReference type="PRINTS" id="PR00605">
    <property type="entry name" value="CYTCHROMECIC"/>
</dbReference>
<feature type="binding site" description="covalent" evidence="21">
    <location>
        <position position="143"/>
    </location>
    <ligand>
        <name>heme c</name>
        <dbReference type="ChEBI" id="CHEBI:61717"/>
        <label>1</label>
    </ligand>
</feature>
<keyword evidence="7 19" id="KW-0349">Heme</keyword>
<keyword evidence="10 19" id="KW-0479">Metal-binding</keyword>
<dbReference type="RefSeq" id="WP_109719088.1">
    <property type="nucleotide sequence ID" value="NZ_QEQK01000003.1"/>
</dbReference>
<evidence type="ECO:0000256" key="15">
    <source>
        <dbReference type="ARBA" id="ARBA00023002"/>
    </source>
</evidence>
<dbReference type="NCBIfam" id="TIGR00782">
    <property type="entry name" value="ccoP"/>
    <property type="match status" value="1"/>
</dbReference>
<evidence type="ECO:0000256" key="5">
    <source>
        <dbReference type="ARBA" id="ARBA00022475"/>
    </source>
</evidence>
<dbReference type="InterPro" id="IPR032858">
    <property type="entry name" value="CcoP_N"/>
</dbReference>
<dbReference type="Proteomes" id="UP000251800">
    <property type="component" value="Unassembled WGS sequence"/>
</dbReference>
<dbReference type="Gene3D" id="1.10.760.10">
    <property type="entry name" value="Cytochrome c-like domain"/>
    <property type="match status" value="2"/>
</dbReference>
<dbReference type="OrthoDB" id="9811281at2"/>
<evidence type="ECO:0000259" key="23">
    <source>
        <dbReference type="PROSITE" id="PS51007"/>
    </source>
</evidence>
<proteinExistence type="inferred from homology"/>
<evidence type="ECO:0000313" key="25">
    <source>
        <dbReference type="Proteomes" id="UP000251800"/>
    </source>
</evidence>
<dbReference type="EMBL" id="QEQK01000003">
    <property type="protein sequence ID" value="PWN57007.1"/>
    <property type="molecule type" value="Genomic_DNA"/>
</dbReference>
<evidence type="ECO:0000313" key="24">
    <source>
        <dbReference type="EMBL" id="PWN57007.1"/>
    </source>
</evidence>
<keyword evidence="14 22" id="KW-1133">Transmembrane helix</keyword>
<evidence type="ECO:0000256" key="14">
    <source>
        <dbReference type="ARBA" id="ARBA00022989"/>
    </source>
</evidence>
<dbReference type="GO" id="GO:0005886">
    <property type="term" value="C:plasma membrane"/>
    <property type="evidence" value="ECO:0007669"/>
    <property type="project" value="UniProtKB-SubCell"/>
</dbReference>
<evidence type="ECO:0000256" key="2">
    <source>
        <dbReference type="ARBA" id="ARBA00004673"/>
    </source>
</evidence>
<dbReference type="InterPro" id="IPR038414">
    <property type="entry name" value="CcoP_N_sf"/>
</dbReference>
<dbReference type="GO" id="GO:1902600">
    <property type="term" value="P:proton transmembrane transport"/>
    <property type="evidence" value="ECO:0007669"/>
    <property type="project" value="UniProtKB-KW"/>
</dbReference>
<feature type="transmembrane region" description="Helical" evidence="22">
    <location>
        <begin position="59"/>
        <end position="81"/>
    </location>
</feature>
<name>A0A363UNJ1_9GAMM</name>
<dbReference type="GO" id="GO:0020037">
    <property type="term" value="F:heme binding"/>
    <property type="evidence" value="ECO:0007669"/>
    <property type="project" value="InterPro"/>
</dbReference>
<gene>
    <name evidence="24" type="primary">ccoP</name>
    <name evidence="24" type="ORF">DEH80_03450</name>
</gene>
<comment type="pathway">
    <text evidence="2 19">Energy metabolism; oxidative phosphorylation.</text>
</comment>
<evidence type="ECO:0000256" key="4">
    <source>
        <dbReference type="ARBA" id="ARBA00022448"/>
    </source>
</evidence>
<feature type="binding site" description="covalent" evidence="21">
    <location>
        <position position="140"/>
    </location>
    <ligand>
        <name>heme c</name>
        <dbReference type="ChEBI" id="CHEBI:61717"/>
        <label>1</label>
    </ligand>
</feature>
<evidence type="ECO:0000256" key="6">
    <source>
        <dbReference type="ARBA" id="ARBA00022519"/>
    </source>
</evidence>
<keyword evidence="6 19" id="KW-0997">Cell inner membrane</keyword>
<dbReference type="Pfam" id="PF14715">
    <property type="entry name" value="FixP_N"/>
    <property type="match status" value="1"/>
</dbReference>
<keyword evidence="15 19" id="KW-0560">Oxidoreductase</keyword>
<keyword evidence="5 19" id="KW-1003">Cell membrane</keyword>
<comment type="subunit">
    <text evidence="19">Component of the cbb3-type cytochrome c oxidase.</text>
</comment>
<feature type="transmembrane region" description="Helical" evidence="22">
    <location>
        <begin position="7"/>
        <end position="25"/>
    </location>
</feature>
<dbReference type="InterPro" id="IPR008168">
    <property type="entry name" value="Cyt_C_IC"/>
</dbReference>
<protein>
    <recommendedName>
        <fullName evidence="19">Cbb3-type cytochrome c oxidase subunit</fullName>
    </recommendedName>
</protein>
<feature type="binding site" description="axial binding residue" evidence="20">
    <location>
        <position position="144"/>
    </location>
    <ligand>
        <name>heme c</name>
        <dbReference type="ChEBI" id="CHEBI:61717"/>
        <label>1</label>
    </ligand>
    <ligandPart>
        <name>Fe</name>
        <dbReference type="ChEBI" id="CHEBI:18248"/>
    </ligandPart>
</feature>
<evidence type="ECO:0000256" key="22">
    <source>
        <dbReference type="SAM" id="Phobius"/>
    </source>
</evidence>
<evidence type="ECO:0000256" key="13">
    <source>
        <dbReference type="ARBA" id="ARBA00022982"/>
    </source>
</evidence>
<feature type="domain" description="Cytochrome c" evidence="23">
    <location>
        <begin position="127"/>
        <end position="206"/>
    </location>
</feature>
<dbReference type="InterPro" id="IPR050597">
    <property type="entry name" value="Cytochrome_c_Oxidase_Subunit"/>
</dbReference>
<evidence type="ECO:0000256" key="10">
    <source>
        <dbReference type="ARBA" id="ARBA00022723"/>
    </source>
</evidence>
<sequence>MTAATGWLVAGVTLLNIVACLWLIWATSRNNPNDVAEGEIKADVWDDDLRELNNPLPRWWLNLFIITIVFAVGYMVVFPGLGHYTGVLDWSTRGEMEQQLAELTERRTRKLDALTAAPIADIATNPDARRLGQELFGSYCAGCHGANAEGARGYPNLADDDWLYGGDPEAVVASITRGRQGVMTPFLSQLSEAQVAQLIALVGDWPEGAPRGQQAEGLSVFAQRCAACHGQDGRGNQALGAPDLTDDTWLYGGDDASIRETILFGRQGKMPAHADLLSEQEIKLLAGYVLGLAP</sequence>
<feature type="binding site" description="covalent" evidence="21">
    <location>
        <position position="228"/>
    </location>
    <ligand>
        <name>heme c</name>
        <dbReference type="ChEBI" id="CHEBI:61717"/>
        <label>2</label>
    </ligand>
</feature>
<keyword evidence="8 19" id="KW-0679">Respiratory chain</keyword>
<keyword evidence="11" id="KW-0677">Repeat</keyword>
<comment type="similarity">
    <text evidence="3 19">Belongs to the CcoP / FixP family.</text>
</comment>
<feature type="binding site" description="axial binding residue" evidence="20">
    <location>
        <position position="270"/>
    </location>
    <ligand>
        <name>heme c</name>
        <dbReference type="ChEBI" id="CHEBI:61717"/>
        <label>1</label>
    </ligand>
    <ligandPart>
        <name>Fe</name>
        <dbReference type="ChEBI" id="CHEBI:18248"/>
    </ligandPart>
</feature>
<comment type="caution">
    <text evidence="24">The sequence shown here is derived from an EMBL/GenBank/DDBJ whole genome shotgun (WGS) entry which is preliminary data.</text>
</comment>
<evidence type="ECO:0000256" key="9">
    <source>
        <dbReference type="ARBA" id="ARBA00022692"/>
    </source>
</evidence>
<feature type="binding site" description="axial binding residue" evidence="20">
    <location>
        <position position="183"/>
    </location>
    <ligand>
        <name>heme c</name>
        <dbReference type="ChEBI" id="CHEBI:61717"/>
        <label>2</label>
    </ligand>
    <ligandPart>
        <name>Fe</name>
        <dbReference type="ChEBI" id="CHEBI:18248"/>
    </ligandPart>
</feature>
<evidence type="ECO:0000256" key="20">
    <source>
        <dbReference type="PIRSR" id="PIRSR000006-1"/>
    </source>
</evidence>
<keyword evidence="13 19" id="KW-0249">Electron transport</keyword>
<evidence type="ECO:0000256" key="1">
    <source>
        <dbReference type="ARBA" id="ARBA00004533"/>
    </source>
</evidence>
<evidence type="ECO:0000256" key="8">
    <source>
        <dbReference type="ARBA" id="ARBA00022660"/>
    </source>
</evidence>
<feature type="binding site" description="axial binding residue" evidence="20">
    <location>
        <position position="229"/>
    </location>
    <ligand>
        <name>heme c</name>
        <dbReference type="ChEBI" id="CHEBI:61717"/>
        <label>2</label>
    </ligand>
    <ligandPart>
        <name>Fe</name>
        <dbReference type="ChEBI" id="CHEBI:18248"/>
    </ligandPart>
</feature>
<comment type="function">
    <text evidence="19">C-type cytochrome. Part of the cbb3-type cytochrome c oxidase complex.</text>
</comment>
<dbReference type="GO" id="GO:0016491">
    <property type="term" value="F:oxidoreductase activity"/>
    <property type="evidence" value="ECO:0007669"/>
    <property type="project" value="UniProtKB-KW"/>
</dbReference>
<feature type="binding site" description="covalent" evidence="21">
    <location>
        <position position="225"/>
    </location>
    <ligand>
        <name>heme c</name>
        <dbReference type="ChEBI" id="CHEBI:61717"/>
        <label>2</label>
    </ligand>
</feature>
<keyword evidence="25" id="KW-1185">Reference proteome</keyword>
<dbReference type="PANTHER" id="PTHR33751:SF1">
    <property type="entry name" value="CBB3-TYPE CYTOCHROME C OXIDASE SUBUNIT FIXP"/>
    <property type="match status" value="1"/>
</dbReference>
<dbReference type="PANTHER" id="PTHR33751">
    <property type="entry name" value="CBB3-TYPE CYTOCHROME C OXIDASE SUBUNIT FIXP"/>
    <property type="match status" value="1"/>
</dbReference>
<keyword evidence="9 22" id="KW-0812">Transmembrane</keyword>
<evidence type="ECO:0000256" key="18">
    <source>
        <dbReference type="ARBA" id="ARBA00023136"/>
    </source>
</evidence>
<dbReference type="AlphaFoldDB" id="A0A363UNJ1"/>
<comment type="subcellular location">
    <subcellularLocation>
        <location evidence="1 19">Cell inner membrane</location>
    </subcellularLocation>
</comment>
<reference evidence="24 25" key="1">
    <citation type="submission" date="2018-05" db="EMBL/GenBank/DDBJ databases">
        <title>Abyssibacter profundi OUC007T gen. nov., sp. nov, a marine bacterium isolated from seawater of the Mariana Trench.</title>
        <authorList>
            <person name="Zhou S."/>
        </authorList>
    </citation>
    <scope>NUCLEOTIDE SEQUENCE [LARGE SCALE GENOMIC DNA]</scope>
    <source>
        <strain evidence="24 25">OUC007</strain>
    </source>
</reference>
<dbReference type="GO" id="GO:0006119">
    <property type="term" value="P:oxidative phosphorylation"/>
    <property type="evidence" value="ECO:0007669"/>
    <property type="project" value="UniProtKB-UniPathway"/>
</dbReference>
<keyword evidence="16 19" id="KW-0408">Iron</keyword>
<comment type="cofactor">
    <cofactor evidence="19 21">
        <name>heme c</name>
        <dbReference type="ChEBI" id="CHEBI:61717"/>
    </cofactor>
    <text evidence="19 21">Binds 2 heme C groups per subunit.</text>
</comment>
<evidence type="ECO:0000256" key="21">
    <source>
        <dbReference type="PIRSR" id="PIRSR000006-2"/>
    </source>
</evidence>
<evidence type="ECO:0000256" key="7">
    <source>
        <dbReference type="ARBA" id="ARBA00022617"/>
    </source>
</evidence>
<keyword evidence="18 19" id="KW-0472">Membrane</keyword>
<keyword evidence="12 19" id="KW-0375">Hydrogen ion transport</keyword>
<dbReference type="GO" id="GO:0005506">
    <property type="term" value="F:iron ion binding"/>
    <property type="evidence" value="ECO:0007669"/>
    <property type="project" value="InterPro"/>
</dbReference>
<evidence type="ECO:0000256" key="17">
    <source>
        <dbReference type="ARBA" id="ARBA00023065"/>
    </source>
</evidence>
<dbReference type="UniPathway" id="UPA00705"/>
<dbReference type="GO" id="GO:0009055">
    <property type="term" value="F:electron transfer activity"/>
    <property type="evidence" value="ECO:0007669"/>
    <property type="project" value="InterPro"/>
</dbReference>
<dbReference type="PROSITE" id="PS51007">
    <property type="entry name" value="CYTC"/>
    <property type="match status" value="2"/>
</dbReference>
<evidence type="ECO:0000256" key="16">
    <source>
        <dbReference type="ARBA" id="ARBA00023004"/>
    </source>
</evidence>
<dbReference type="PIRSF" id="PIRSF000006">
    <property type="entry name" value="Cbb3-Cox_fixP"/>
    <property type="match status" value="1"/>
</dbReference>
<dbReference type="InterPro" id="IPR009056">
    <property type="entry name" value="Cyt_c-like_dom"/>
</dbReference>
<evidence type="ECO:0000256" key="19">
    <source>
        <dbReference type="PIRNR" id="PIRNR000006"/>
    </source>
</evidence>
<dbReference type="Gene3D" id="6.10.280.130">
    <property type="match status" value="1"/>
</dbReference>
<evidence type="ECO:0000256" key="12">
    <source>
        <dbReference type="ARBA" id="ARBA00022781"/>
    </source>
</evidence>
<dbReference type="Pfam" id="PF13442">
    <property type="entry name" value="Cytochrome_CBB3"/>
    <property type="match status" value="2"/>
</dbReference>
<dbReference type="InterPro" id="IPR004678">
    <property type="entry name" value="Cyt_c_oxidase_cbb3_su3"/>
</dbReference>
<keyword evidence="4 19" id="KW-0813">Transport</keyword>
<organism evidence="24 25">
    <name type="scientific">Abyssibacter profundi</name>
    <dbReference type="NCBI Taxonomy" id="2182787"/>
    <lineage>
        <taxon>Bacteria</taxon>
        <taxon>Pseudomonadati</taxon>
        <taxon>Pseudomonadota</taxon>
        <taxon>Gammaproteobacteria</taxon>
        <taxon>Chromatiales</taxon>
        <taxon>Oceanococcaceae</taxon>
        <taxon>Abyssibacter</taxon>
    </lineage>
</organism>
<evidence type="ECO:0000256" key="3">
    <source>
        <dbReference type="ARBA" id="ARBA00006113"/>
    </source>
</evidence>
<dbReference type="SUPFAM" id="SSF46626">
    <property type="entry name" value="Cytochrome c"/>
    <property type="match status" value="2"/>
</dbReference>
<dbReference type="InterPro" id="IPR036909">
    <property type="entry name" value="Cyt_c-like_dom_sf"/>
</dbReference>
<keyword evidence="17 19" id="KW-0406">Ion transport</keyword>